<dbReference type="SUPFAM" id="SSF46785">
    <property type="entry name" value="Winged helix' DNA-binding domain"/>
    <property type="match status" value="1"/>
</dbReference>
<dbReference type="Pfam" id="PF09339">
    <property type="entry name" value="HTH_IclR"/>
    <property type="match status" value="1"/>
</dbReference>
<dbReference type="Pfam" id="PF01614">
    <property type="entry name" value="IclR_C"/>
    <property type="match status" value="1"/>
</dbReference>
<dbReference type="InterPro" id="IPR011991">
    <property type="entry name" value="ArsR-like_HTH"/>
</dbReference>
<feature type="domain" description="IclR-ED" evidence="5">
    <location>
        <begin position="71"/>
        <end position="254"/>
    </location>
</feature>
<evidence type="ECO:0000256" key="1">
    <source>
        <dbReference type="ARBA" id="ARBA00023015"/>
    </source>
</evidence>
<dbReference type="PROSITE" id="PS51078">
    <property type="entry name" value="ICLR_ED"/>
    <property type="match status" value="1"/>
</dbReference>
<accession>A0ABD5ZDU8</accession>
<reference evidence="6 7" key="1">
    <citation type="journal article" date="2019" name="Int. J. Syst. Evol. Microbiol.">
        <title>The Global Catalogue of Microorganisms (GCM) 10K type strain sequencing project: providing services to taxonomists for standard genome sequencing and annotation.</title>
        <authorList>
            <consortium name="The Broad Institute Genomics Platform"/>
            <consortium name="The Broad Institute Genome Sequencing Center for Infectious Disease"/>
            <person name="Wu L."/>
            <person name="Ma J."/>
        </authorList>
    </citation>
    <scope>NUCLEOTIDE SEQUENCE [LARGE SCALE GENOMIC DNA]</scope>
    <source>
        <strain evidence="6 7">DSM 29988</strain>
    </source>
</reference>
<dbReference type="InterPro" id="IPR036388">
    <property type="entry name" value="WH-like_DNA-bd_sf"/>
</dbReference>
<evidence type="ECO:0000313" key="6">
    <source>
        <dbReference type="EMBL" id="MFC7203279.1"/>
    </source>
</evidence>
<evidence type="ECO:0000259" key="4">
    <source>
        <dbReference type="PROSITE" id="PS51077"/>
    </source>
</evidence>
<dbReference type="SUPFAM" id="SSF55781">
    <property type="entry name" value="GAF domain-like"/>
    <property type="match status" value="1"/>
</dbReference>
<dbReference type="AlphaFoldDB" id="A0ABD5ZDU8"/>
<name>A0ABD5ZDU8_9EURY</name>
<dbReference type="RefSeq" id="WP_390222618.1">
    <property type="nucleotide sequence ID" value="NZ_JBHTAA010000002.1"/>
</dbReference>
<protein>
    <submittedName>
        <fullName evidence="6">IclR family transcriptional regulator</fullName>
    </submittedName>
</protein>
<dbReference type="InterPro" id="IPR050707">
    <property type="entry name" value="HTH_MetabolicPath_Reg"/>
</dbReference>
<dbReference type="GO" id="GO:0003677">
    <property type="term" value="F:DNA binding"/>
    <property type="evidence" value="ECO:0007669"/>
    <property type="project" value="UniProtKB-KW"/>
</dbReference>
<dbReference type="InterPro" id="IPR014757">
    <property type="entry name" value="Tscrpt_reg_IclR_C"/>
</dbReference>
<keyword evidence="1" id="KW-0805">Transcription regulation</keyword>
<comment type="caution">
    <text evidence="6">The sequence shown here is derived from an EMBL/GenBank/DDBJ whole genome shotgun (WGS) entry which is preliminary data.</text>
</comment>
<evidence type="ECO:0000259" key="5">
    <source>
        <dbReference type="PROSITE" id="PS51078"/>
    </source>
</evidence>
<dbReference type="PANTHER" id="PTHR30136">
    <property type="entry name" value="HELIX-TURN-HELIX TRANSCRIPTIONAL REGULATOR, ICLR FAMILY"/>
    <property type="match status" value="1"/>
</dbReference>
<evidence type="ECO:0000256" key="3">
    <source>
        <dbReference type="ARBA" id="ARBA00023163"/>
    </source>
</evidence>
<keyword evidence="7" id="KW-1185">Reference proteome</keyword>
<dbReference type="CDD" id="cd00090">
    <property type="entry name" value="HTH_ARSR"/>
    <property type="match status" value="1"/>
</dbReference>
<dbReference type="InterPro" id="IPR005471">
    <property type="entry name" value="Tscrpt_reg_IclR_N"/>
</dbReference>
<dbReference type="InterPro" id="IPR029016">
    <property type="entry name" value="GAF-like_dom_sf"/>
</dbReference>
<dbReference type="Gene3D" id="1.10.10.10">
    <property type="entry name" value="Winged helix-like DNA-binding domain superfamily/Winged helix DNA-binding domain"/>
    <property type="match status" value="1"/>
</dbReference>
<dbReference type="InterPro" id="IPR036390">
    <property type="entry name" value="WH_DNA-bd_sf"/>
</dbReference>
<proteinExistence type="predicted"/>
<dbReference type="Gene3D" id="3.30.450.40">
    <property type="match status" value="1"/>
</dbReference>
<sequence>MKDGHTERRMVKSDETLLSIVEYLREADGAGVTEIANHLKLAKSTVYDHLVTMREYGFFVKRGQRYHLGLQFFSYGQYVRNQFKIYEAAKPVVDRLTERTGEMVWLIAHENGRIMYLYGHAGATDINANSLIGSWAYMHCNSAGKAILAHLDDSEVEQIIQRHGLPARTEYTTTDPDELRDELTTIRQQGFALNMGEDLEGIHAIGVPLLFDEEVQGALAVAGPAHRVTRERCEEELAEQLFAARNDIELNLVYS</sequence>
<dbReference type="Proteomes" id="UP001596481">
    <property type="component" value="Unassembled WGS sequence"/>
</dbReference>
<dbReference type="GO" id="GO:0006355">
    <property type="term" value="P:regulation of DNA-templated transcription"/>
    <property type="evidence" value="ECO:0007669"/>
    <property type="project" value="UniProtKB-ARBA"/>
</dbReference>
<evidence type="ECO:0000313" key="7">
    <source>
        <dbReference type="Proteomes" id="UP001596481"/>
    </source>
</evidence>
<dbReference type="EMBL" id="JBHTAA010000002">
    <property type="protein sequence ID" value="MFC7203279.1"/>
    <property type="molecule type" value="Genomic_DNA"/>
</dbReference>
<dbReference type="PANTHER" id="PTHR30136:SF35">
    <property type="entry name" value="HTH-TYPE TRANSCRIPTIONAL REGULATOR RV1719"/>
    <property type="match status" value="1"/>
</dbReference>
<dbReference type="PROSITE" id="PS51077">
    <property type="entry name" value="HTH_ICLR"/>
    <property type="match status" value="1"/>
</dbReference>
<keyword evidence="2" id="KW-0238">DNA-binding</keyword>
<keyword evidence="3" id="KW-0804">Transcription</keyword>
<organism evidence="6 7">
    <name type="scientific">Haloferax namakaokahaiae</name>
    <dbReference type="NCBI Taxonomy" id="1748331"/>
    <lineage>
        <taxon>Archaea</taxon>
        <taxon>Methanobacteriati</taxon>
        <taxon>Methanobacteriota</taxon>
        <taxon>Stenosarchaea group</taxon>
        <taxon>Halobacteria</taxon>
        <taxon>Halobacteriales</taxon>
        <taxon>Haloferacaceae</taxon>
        <taxon>Haloferax</taxon>
    </lineage>
</organism>
<dbReference type="SMART" id="SM00346">
    <property type="entry name" value="HTH_ICLR"/>
    <property type="match status" value="1"/>
</dbReference>
<feature type="domain" description="HTH iclR-type" evidence="4">
    <location>
        <begin position="11"/>
        <end position="70"/>
    </location>
</feature>
<gene>
    <name evidence="6" type="ORF">ACFQJC_07110</name>
</gene>
<evidence type="ECO:0000256" key="2">
    <source>
        <dbReference type="ARBA" id="ARBA00023125"/>
    </source>
</evidence>